<feature type="region of interest" description="Disordered" evidence="1">
    <location>
        <begin position="196"/>
        <end position="222"/>
    </location>
</feature>
<dbReference type="Pfam" id="PF19193">
    <property type="entry name" value="Tectonin"/>
    <property type="match status" value="1"/>
</dbReference>
<dbReference type="SMART" id="SM00706">
    <property type="entry name" value="TECPR"/>
    <property type="match status" value="5"/>
</dbReference>
<dbReference type="Proteomes" id="UP000794436">
    <property type="component" value="Unassembled WGS sequence"/>
</dbReference>
<keyword evidence="2" id="KW-1133">Transmembrane helix</keyword>
<accession>A0A8K1CPT4</accession>
<keyword evidence="2" id="KW-0812">Transmembrane</keyword>
<evidence type="ECO:0000256" key="1">
    <source>
        <dbReference type="SAM" id="MobiDB-lite"/>
    </source>
</evidence>
<sequence length="930" mass="103098">MKPGSRSQNLEEGEGLIRRAPVAHESKIKSKRALAVGASIALLAAGAACAYVAIPSGSDVVTVVPTEKLEADTFVMPTEDTDDDDSLRVDIPPFSDYDRNGDSVISNDEYLFRMGELRDNALRLVETSMLPLEKKNLYTTRLKKNYLTESACVTRLVNRDRKSNGAVTEDRFDVFYTMIKEFCELEDVVIPPEFRATETPSPSINNQVETETPQLVEPTPGPTNPVTYTPETPVPTNPVTFTPETPVPTNPVTFTPETPVPTNPVTYTPETPVPTNPVTFTPETPVPTNPVTYTPTNPVTVPATVAPTTAPSNSREVVIPEGQAIKCSSSDTAVYRYTSGERRWYPSPDIASSWDLNWGKFIIVDCSSIKCGDDMPYKRPAIPEGQAVKCKSTDAAVFRYCDGKIRWYPSPRIAASWDPAWDITLLVDCSSIPRGPDMSLKLPPPIGLPEGQAIKCNPDEAAVYRLTNGQRRWYPDPPIATSWDANWGKFLVVDCSSLPRGDDMPYNTVSPSKVPDGQAVKCDYRRPDVYRFTGGGVRWYPNPEIATSWDPNWGKFFFMDCTSVPRGKDMPFNQPAIPEGQAVKCSSSDAAIFRFCEGQIRWYPSPPVAASWDPVWDQPIVVNCRYLPRGPDMPYKLRSPVGLPEGQAIKCNPDEAAVYRLVSGHRRWYPNPPIADSWDPSWGKFLVVDCSSLPRGDDMPLKLDGWKLLDGMLVQISFDGRFLCGVNRDDDIWCASENIRGEGSTRWRQIPGKLMHIQVYGDFLWGVNRANEIYVGSVIGDPQWRRLPGSLKQITSDNKQVCGVNANDDIFCANTNIRTDPNWRQLPGKLSYVSLLNGRLVGTNSNGAIFTGRAAGDPKWTQLDGILRNAMFDGARICGTNSADDVWCADNGLQSNPNWSMVRGKMRQVATSAGQLYSIDPSGYIFYRVL</sequence>
<evidence type="ECO:0000313" key="4">
    <source>
        <dbReference type="Proteomes" id="UP000794436"/>
    </source>
</evidence>
<dbReference type="AlphaFoldDB" id="A0A8K1CPT4"/>
<dbReference type="EMBL" id="SPLM01000004">
    <property type="protein sequence ID" value="TMW67389.1"/>
    <property type="molecule type" value="Genomic_DNA"/>
</dbReference>
<name>A0A8K1CPT4_PYTOL</name>
<keyword evidence="2" id="KW-0472">Membrane</keyword>
<evidence type="ECO:0000256" key="2">
    <source>
        <dbReference type="SAM" id="Phobius"/>
    </source>
</evidence>
<proteinExistence type="predicted"/>
<dbReference type="InterPro" id="IPR006624">
    <property type="entry name" value="Beta-propeller_rpt_TECPR"/>
</dbReference>
<comment type="caution">
    <text evidence="3">The sequence shown here is derived from an EMBL/GenBank/DDBJ whole genome shotgun (WGS) entry which is preliminary data.</text>
</comment>
<gene>
    <name evidence="3" type="ORF">Poli38472_011009</name>
</gene>
<dbReference type="OrthoDB" id="166585at2759"/>
<keyword evidence="4" id="KW-1185">Reference proteome</keyword>
<feature type="compositionally biased region" description="Polar residues" evidence="1">
    <location>
        <begin position="198"/>
        <end position="213"/>
    </location>
</feature>
<feature type="transmembrane region" description="Helical" evidence="2">
    <location>
        <begin position="33"/>
        <end position="54"/>
    </location>
</feature>
<evidence type="ECO:0000313" key="3">
    <source>
        <dbReference type="EMBL" id="TMW67389.1"/>
    </source>
</evidence>
<feature type="region of interest" description="Disordered" evidence="1">
    <location>
        <begin position="243"/>
        <end position="263"/>
    </location>
</feature>
<reference evidence="3" key="1">
    <citation type="submission" date="2019-03" db="EMBL/GenBank/DDBJ databases">
        <title>Long read genome sequence of the mycoparasitic Pythium oligandrum ATCC 38472 isolated from sugarbeet rhizosphere.</title>
        <authorList>
            <person name="Gaulin E."/>
        </authorList>
    </citation>
    <scope>NUCLEOTIDE SEQUENCE</scope>
    <source>
        <strain evidence="3">ATCC 38472_TT</strain>
    </source>
</reference>
<organism evidence="3 4">
    <name type="scientific">Pythium oligandrum</name>
    <name type="common">Mycoparasitic fungus</name>
    <dbReference type="NCBI Taxonomy" id="41045"/>
    <lineage>
        <taxon>Eukaryota</taxon>
        <taxon>Sar</taxon>
        <taxon>Stramenopiles</taxon>
        <taxon>Oomycota</taxon>
        <taxon>Peronosporomycetes</taxon>
        <taxon>Pythiales</taxon>
        <taxon>Pythiaceae</taxon>
        <taxon>Pythium</taxon>
    </lineage>
</organism>
<protein>
    <submittedName>
        <fullName evidence="3">Uncharacterized protein</fullName>
    </submittedName>
</protein>